<gene>
    <name evidence="3" type="ORF">L9F63_006534</name>
</gene>
<sequence length="412" mass="47548">MFKAPEPPCLDLGCGDNVSRQLGAEKKALLFNKKARTPSNNTACRRLPNSRSAKKGTPNIISGELKKCRKAASLEDMPSRCEEENMTKRRRPRPMCSPTMTVVPVDPVPPNRRILAARKVCQVLVINAWRKRRHDVKECRITIQQLETQVENLNIQTLVLRRLLDTELERVGQAHMEAQELLVQVEENIQERNAIIAEKAELLNKISNFEECIAEMQIKCENMKNDFLAAKCEVSVLESQLGKEREKLLKLREDKEHLLRKIHTNEELLLSQNQTIEHLQINCKDLVAELSSEIKQRKKVENDNQESKKAIKKLEMKNKKLEEELKATNEKSEQLSLKIETLQSLLEDREQQYNALKNTLQEQQVEIRALQNKHLQLQSTWGARVLDMATMFARIPFNILYSVAVIFLPHNN</sequence>
<evidence type="ECO:0000256" key="2">
    <source>
        <dbReference type="SAM" id="MobiDB-lite"/>
    </source>
</evidence>
<evidence type="ECO:0000256" key="1">
    <source>
        <dbReference type="SAM" id="Coils"/>
    </source>
</evidence>
<dbReference type="Proteomes" id="UP001233999">
    <property type="component" value="Unassembled WGS sequence"/>
</dbReference>
<name>A0AAD7ZAV2_DIPPU</name>
<proteinExistence type="predicted"/>
<feature type="coiled-coil region" evidence="1">
    <location>
        <begin position="136"/>
        <end position="380"/>
    </location>
</feature>
<feature type="region of interest" description="Disordered" evidence="2">
    <location>
        <begin position="39"/>
        <end position="59"/>
    </location>
</feature>
<organism evidence="3 4">
    <name type="scientific">Diploptera punctata</name>
    <name type="common">Pacific beetle cockroach</name>
    <dbReference type="NCBI Taxonomy" id="6984"/>
    <lineage>
        <taxon>Eukaryota</taxon>
        <taxon>Metazoa</taxon>
        <taxon>Ecdysozoa</taxon>
        <taxon>Arthropoda</taxon>
        <taxon>Hexapoda</taxon>
        <taxon>Insecta</taxon>
        <taxon>Pterygota</taxon>
        <taxon>Neoptera</taxon>
        <taxon>Polyneoptera</taxon>
        <taxon>Dictyoptera</taxon>
        <taxon>Blattodea</taxon>
        <taxon>Blaberoidea</taxon>
        <taxon>Blaberidae</taxon>
        <taxon>Diplopterinae</taxon>
        <taxon>Diploptera</taxon>
    </lineage>
</organism>
<accession>A0AAD7ZAV2</accession>
<evidence type="ECO:0000313" key="3">
    <source>
        <dbReference type="EMBL" id="KAJ9576916.1"/>
    </source>
</evidence>
<keyword evidence="1" id="KW-0175">Coiled coil</keyword>
<reference evidence="3" key="2">
    <citation type="submission" date="2023-05" db="EMBL/GenBank/DDBJ databases">
        <authorList>
            <person name="Fouks B."/>
        </authorList>
    </citation>
    <scope>NUCLEOTIDE SEQUENCE</scope>
    <source>
        <strain evidence="3">Stay&amp;Tobe</strain>
        <tissue evidence="3">Testes</tissue>
    </source>
</reference>
<feature type="region of interest" description="Disordered" evidence="2">
    <location>
        <begin position="79"/>
        <end position="98"/>
    </location>
</feature>
<dbReference type="EMBL" id="JASPKZ010009386">
    <property type="protein sequence ID" value="KAJ9576916.1"/>
    <property type="molecule type" value="Genomic_DNA"/>
</dbReference>
<dbReference type="AlphaFoldDB" id="A0AAD7ZAV2"/>
<protein>
    <submittedName>
        <fullName evidence="3">Uncharacterized protein</fullName>
    </submittedName>
</protein>
<keyword evidence="4" id="KW-1185">Reference proteome</keyword>
<comment type="caution">
    <text evidence="3">The sequence shown here is derived from an EMBL/GenBank/DDBJ whole genome shotgun (WGS) entry which is preliminary data.</text>
</comment>
<reference evidence="3" key="1">
    <citation type="journal article" date="2023" name="IScience">
        <title>Live-bearing cockroach genome reveals convergent evolutionary mechanisms linked to viviparity in insects and beyond.</title>
        <authorList>
            <person name="Fouks B."/>
            <person name="Harrison M.C."/>
            <person name="Mikhailova A.A."/>
            <person name="Marchal E."/>
            <person name="English S."/>
            <person name="Carruthers M."/>
            <person name="Jennings E.C."/>
            <person name="Chiamaka E.L."/>
            <person name="Frigard R.A."/>
            <person name="Pippel M."/>
            <person name="Attardo G.M."/>
            <person name="Benoit J.B."/>
            <person name="Bornberg-Bauer E."/>
            <person name="Tobe S.S."/>
        </authorList>
    </citation>
    <scope>NUCLEOTIDE SEQUENCE</scope>
    <source>
        <strain evidence="3">Stay&amp;Tobe</strain>
    </source>
</reference>
<evidence type="ECO:0000313" key="4">
    <source>
        <dbReference type="Proteomes" id="UP001233999"/>
    </source>
</evidence>